<protein>
    <recommendedName>
        <fullName evidence="1">J domain-containing protein</fullName>
    </recommendedName>
</protein>
<name>A0A6M3ZY14_9BURK</name>
<dbReference type="PROSITE" id="PS50076">
    <property type="entry name" value="DNAJ_2"/>
    <property type="match status" value="1"/>
</dbReference>
<feature type="domain" description="J" evidence="1">
    <location>
        <begin position="43"/>
        <end position="101"/>
    </location>
</feature>
<sequence length="110" mass="12635">MSENATPSQTPKTDEFDRAEVASYFKDESSLLVFALLHLDLEIRKKVLGISADLYESKADAKKWYRRLRIQIHPDHCKLPGATKAFAELKRMYELMVEEEASEEGQEDGE</sequence>
<evidence type="ECO:0000259" key="1">
    <source>
        <dbReference type="PROSITE" id="PS50076"/>
    </source>
</evidence>
<reference evidence="2 3" key="1">
    <citation type="journal article" date="2012" name="J. Bacteriol.">
        <title>Genome sequence of the pathogenic Herbaspirillum seropedicae strain Os34, isolated from rice roots.</title>
        <authorList>
            <person name="Ye W."/>
            <person name="Ye S."/>
            <person name="Liu J."/>
            <person name="Chang S."/>
            <person name="Chen M."/>
            <person name="Zhu B."/>
            <person name="Guo L."/>
            <person name="An Q."/>
        </authorList>
    </citation>
    <scope>NUCLEOTIDE SEQUENCE [LARGE SCALE GENOMIC DNA]</scope>
    <source>
        <strain evidence="2 3">Os34</strain>
    </source>
</reference>
<dbReference type="AlphaFoldDB" id="A0A6M3ZY14"/>
<dbReference type="Gene3D" id="1.10.287.110">
    <property type="entry name" value="DnaJ domain"/>
    <property type="match status" value="1"/>
</dbReference>
<dbReference type="EMBL" id="CP008956">
    <property type="protein sequence ID" value="QJQ03447.1"/>
    <property type="molecule type" value="Genomic_DNA"/>
</dbReference>
<dbReference type="SUPFAM" id="SSF46565">
    <property type="entry name" value="Chaperone J-domain"/>
    <property type="match status" value="1"/>
</dbReference>
<dbReference type="Pfam" id="PF00226">
    <property type="entry name" value="DnaJ"/>
    <property type="match status" value="1"/>
</dbReference>
<gene>
    <name evidence="2" type="ORF">C798_25380</name>
</gene>
<proteinExistence type="predicted"/>
<dbReference type="InterPro" id="IPR036869">
    <property type="entry name" value="J_dom_sf"/>
</dbReference>
<dbReference type="RefSeq" id="WP_017454961.1">
    <property type="nucleotide sequence ID" value="NZ_CP008956.1"/>
</dbReference>
<evidence type="ECO:0000313" key="2">
    <source>
        <dbReference type="EMBL" id="QJQ03447.1"/>
    </source>
</evidence>
<dbReference type="InterPro" id="IPR001623">
    <property type="entry name" value="DnaJ_domain"/>
</dbReference>
<evidence type="ECO:0000313" key="3">
    <source>
        <dbReference type="Proteomes" id="UP000501648"/>
    </source>
</evidence>
<dbReference type="Proteomes" id="UP000501648">
    <property type="component" value="Chromosome"/>
</dbReference>
<dbReference type="CDD" id="cd06257">
    <property type="entry name" value="DnaJ"/>
    <property type="match status" value="1"/>
</dbReference>
<organism evidence="2 3">
    <name type="scientific">Herbaspirillum rubrisubalbicans Os34</name>
    <dbReference type="NCBI Taxonomy" id="1235827"/>
    <lineage>
        <taxon>Bacteria</taxon>
        <taxon>Pseudomonadati</taxon>
        <taxon>Pseudomonadota</taxon>
        <taxon>Betaproteobacteria</taxon>
        <taxon>Burkholderiales</taxon>
        <taxon>Oxalobacteraceae</taxon>
        <taxon>Herbaspirillum</taxon>
    </lineage>
</organism>
<accession>A0A6M3ZY14</accession>